<dbReference type="EMBL" id="QLYX01000006">
    <property type="protein sequence ID" value="RAY14436.1"/>
    <property type="molecule type" value="Genomic_DNA"/>
</dbReference>
<reference evidence="3 4" key="1">
    <citation type="submission" date="2018-06" db="EMBL/GenBank/DDBJ databases">
        <title>Actinomadura craniellae sp. nov. isolated from marine sponge Craniella sp.</title>
        <authorList>
            <person name="Li L."/>
            <person name="Xu Q.H."/>
            <person name="Lin H.W."/>
            <person name="Lu Y.H."/>
        </authorList>
    </citation>
    <scope>NUCLEOTIDE SEQUENCE [LARGE SCALE GENOMIC DNA]</scope>
    <source>
        <strain evidence="3 4">LHW63021</strain>
    </source>
</reference>
<protein>
    <submittedName>
        <fullName evidence="3">Uncharacterized protein</fullName>
    </submittedName>
</protein>
<evidence type="ECO:0000256" key="1">
    <source>
        <dbReference type="SAM" id="MobiDB-lite"/>
    </source>
</evidence>
<comment type="caution">
    <text evidence="3">The sequence shown here is derived from an EMBL/GenBank/DDBJ whole genome shotgun (WGS) entry which is preliminary data.</text>
</comment>
<evidence type="ECO:0000256" key="2">
    <source>
        <dbReference type="SAM" id="Phobius"/>
    </source>
</evidence>
<dbReference type="OrthoDB" id="3479651at2"/>
<keyword evidence="2" id="KW-0812">Transmembrane</keyword>
<proteinExistence type="predicted"/>
<evidence type="ECO:0000313" key="4">
    <source>
        <dbReference type="Proteomes" id="UP000251891"/>
    </source>
</evidence>
<gene>
    <name evidence="3" type="ORF">DPM19_15885</name>
</gene>
<dbReference type="RefSeq" id="WP_111868221.1">
    <property type="nucleotide sequence ID" value="NZ_QLYX01000006.1"/>
</dbReference>
<sequence>MRTNRADRGEGGASYLAVILLIGAVTAAIATTGPGGTITSGLWQSLCRVTGDCVPPRVDNHPEPLPAPPHASGPPTRAVPRPSPGPPVPQPLPDPERIATERILRETPYGREALEWVQRNGVTVVYRRGGGSYYNPVTHTIIVDTSRSPEAQAATFIHETHHAKTRYTPLVWGMGRAEYISAAIDEEVEATLQGIRANQYLQRIRPTGEIYDMPYESNHDSAYTQAVYREEQARLKNEQPPLTKEEEARIGEEAARRELKRLYMDGTITGSTDGKPYPDSYGEEWDFAHGCFVLIFC</sequence>
<organism evidence="3 4">
    <name type="scientific">Actinomadura craniellae</name>
    <dbReference type="NCBI Taxonomy" id="2231787"/>
    <lineage>
        <taxon>Bacteria</taxon>
        <taxon>Bacillati</taxon>
        <taxon>Actinomycetota</taxon>
        <taxon>Actinomycetes</taxon>
        <taxon>Streptosporangiales</taxon>
        <taxon>Thermomonosporaceae</taxon>
        <taxon>Actinomadura</taxon>
    </lineage>
</organism>
<accession>A0A365H613</accession>
<feature type="compositionally biased region" description="Pro residues" evidence="1">
    <location>
        <begin position="81"/>
        <end position="93"/>
    </location>
</feature>
<name>A0A365H613_9ACTN</name>
<dbReference type="Proteomes" id="UP000251891">
    <property type="component" value="Unassembled WGS sequence"/>
</dbReference>
<evidence type="ECO:0000313" key="3">
    <source>
        <dbReference type="EMBL" id="RAY14436.1"/>
    </source>
</evidence>
<keyword evidence="2" id="KW-1133">Transmembrane helix</keyword>
<keyword evidence="2" id="KW-0472">Membrane</keyword>
<keyword evidence="4" id="KW-1185">Reference proteome</keyword>
<feature type="compositionally biased region" description="Pro residues" evidence="1">
    <location>
        <begin position="63"/>
        <end position="72"/>
    </location>
</feature>
<feature type="region of interest" description="Disordered" evidence="1">
    <location>
        <begin position="58"/>
        <end position="96"/>
    </location>
</feature>
<dbReference type="AlphaFoldDB" id="A0A365H613"/>
<feature type="transmembrane region" description="Helical" evidence="2">
    <location>
        <begin position="12"/>
        <end position="30"/>
    </location>
</feature>